<dbReference type="InterPro" id="IPR001789">
    <property type="entry name" value="Sig_transdc_resp-reg_receiver"/>
</dbReference>
<evidence type="ECO:0000259" key="2">
    <source>
        <dbReference type="PROSITE" id="PS50110"/>
    </source>
</evidence>
<dbReference type="Proteomes" id="UP000321523">
    <property type="component" value="Unassembled WGS sequence"/>
</dbReference>
<dbReference type="GO" id="GO:0000160">
    <property type="term" value="P:phosphorelay signal transduction system"/>
    <property type="evidence" value="ECO:0007669"/>
    <property type="project" value="InterPro"/>
</dbReference>
<keyword evidence="4" id="KW-1185">Reference proteome</keyword>
<organism evidence="3 4">
    <name type="scientific">Skermanella aerolata</name>
    <dbReference type="NCBI Taxonomy" id="393310"/>
    <lineage>
        <taxon>Bacteria</taxon>
        <taxon>Pseudomonadati</taxon>
        <taxon>Pseudomonadota</taxon>
        <taxon>Alphaproteobacteria</taxon>
        <taxon>Rhodospirillales</taxon>
        <taxon>Azospirillaceae</taxon>
        <taxon>Skermanella</taxon>
    </lineage>
</organism>
<proteinExistence type="predicted"/>
<dbReference type="EMBL" id="BJYZ01000007">
    <property type="protein sequence ID" value="GEO37707.1"/>
    <property type="molecule type" value="Genomic_DNA"/>
</dbReference>
<dbReference type="InterPro" id="IPR052048">
    <property type="entry name" value="ST_Response_Regulator"/>
</dbReference>
<evidence type="ECO:0000256" key="1">
    <source>
        <dbReference type="PROSITE-ProRule" id="PRU00169"/>
    </source>
</evidence>
<protein>
    <submittedName>
        <fullName evidence="3">Response regulator</fullName>
    </submittedName>
</protein>
<reference evidence="3 4" key="1">
    <citation type="submission" date="2019-07" db="EMBL/GenBank/DDBJ databases">
        <title>Whole genome shotgun sequence of Skermanella aerolata NBRC 106429.</title>
        <authorList>
            <person name="Hosoyama A."/>
            <person name="Uohara A."/>
            <person name="Ohji S."/>
            <person name="Ichikawa N."/>
        </authorList>
    </citation>
    <scope>NUCLEOTIDE SEQUENCE [LARGE SCALE GENOMIC DNA]</scope>
    <source>
        <strain evidence="3 4">NBRC 106429</strain>
    </source>
</reference>
<dbReference type="AlphaFoldDB" id="A0A512DMK8"/>
<accession>A0A512DMK8</accession>
<comment type="caution">
    <text evidence="3">The sequence shown here is derived from an EMBL/GenBank/DDBJ whole genome shotgun (WGS) entry which is preliminary data.</text>
</comment>
<dbReference type="InterPro" id="IPR011006">
    <property type="entry name" value="CheY-like_superfamily"/>
</dbReference>
<sequence length="130" mass="13942">MSDRPERPRILIVDDGSLIRLYYRETLEAAGFDVAEALNGIEALEKLLSGRFDLVIVDINMPKMDGMSFLRALRGRHGEAGSLPALMISSEAANHDVAAARAAGANFYLVKPVAAEVLALHAAVLTGRPA</sequence>
<keyword evidence="1" id="KW-0597">Phosphoprotein</keyword>
<dbReference type="OrthoDB" id="9800897at2"/>
<feature type="domain" description="Response regulatory" evidence="2">
    <location>
        <begin position="9"/>
        <end position="126"/>
    </location>
</feature>
<gene>
    <name evidence="3" type="ORF">SAE02_18550</name>
</gene>
<dbReference type="SUPFAM" id="SSF52172">
    <property type="entry name" value="CheY-like"/>
    <property type="match status" value="1"/>
</dbReference>
<dbReference type="SMART" id="SM00448">
    <property type="entry name" value="REC"/>
    <property type="match status" value="1"/>
</dbReference>
<dbReference type="Gene3D" id="3.40.50.2300">
    <property type="match status" value="1"/>
</dbReference>
<dbReference type="Pfam" id="PF00072">
    <property type="entry name" value="Response_reg"/>
    <property type="match status" value="1"/>
</dbReference>
<dbReference type="PANTHER" id="PTHR43228:SF1">
    <property type="entry name" value="TWO-COMPONENT RESPONSE REGULATOR ARR22"/>
    <property type="match status" value="1"/>
</dbReference>
<evidence type="ECO:0000313" key="3">
    <source>
        <dbReference type="EMBL" id="GEO37707.1"/>
    </source>
</evidence>
<dbReference type="PANTHER" id="PTHR43228">
    <property type="entry name" value="TWO-COMPONENT RESPONSE REGULATOR"/>
    <property type="match status" value="1"/>
</dbReference>
<name>A0A512DMK8_9PROT</name>
<dbReference type="PROSITE" id="PS50110">
    <property type="entry name" value="RESPONSE_REGULATORY"/>
    <property type="match status" value="1"/>
</dbReference>
<evidence type="ECO:0000313" key="4">
    <source>
        <dbReference type="Proteomes" id="UP000321523"/>
    </source>
</evidence>
<feature type="modified residue" description="4-aspartylphosphate" evidence="1">
    <location>
        <position position="58"/>
    </location>
</feature>
<dbReference type="RefSeq" id="WP_044426597.1">
    <property type="nucleotide sequence ID" value="NZ_BJYZ01000007.1"/>
</dbReference>